<evidence type="ECO:0000259" key="1">
    <source>
        <dbReference type="Pfam" id="PF01609"/>
    </source>
</evidence>
<sequence>MAAYELTDEAWELVSDLFDPPVRRGPRASVPRRQIVEAILWLARTGAQWRERPDRYGSWSAVWSQWRRWRDKGVWDEAMRRLDAAVREAEGRDPQPSVVIIDAQTTRGWRAGPGFHEKGGAGGRTRGTKRSIVVDTFGLPVAARADSARPHDSRAGKLLLDDALPHLPRVGLGLADRGYRAAGHHVASTQG</sequence>
<dbReference type="PANTHER" id="PTHR30007:SF0">
    <property type="entry name" value="TRANSPOSASE"/>
    <property type="match status" value="1"/>
</dbReference>
<name>A0A8J3A8K9_9ACTN</name>
<feature type="domain" description="Insertion element IS402-like" evidence="2">
    <location>
        <begin position="6"/>
        <end position="78"/>
    </location>
</feature>
<protein>
    <recommendedName>
        <fullName evidence="5">Transposase</fullName>
    </recommendedName>
</protein>
<evidence type="ECO:0000313" key="4">
    <source>
        <dbReference type="Proteomes" id="UP000650511"/>
    </source>
</evidence>
<reference evidence="3" key="2">
    <citation type="submission" date="2020-09" db="EMBL/GenBank/DDBJ databases">
        <authorList>
            <person name="Sun Q."/>
            <person name="Zhou Y."/>
        </authorList>
    </citation>
    <scope>NUCLEOTIDE SEQUENCE</scope>
    <source>
        <strain evidence="3">CGMCC 1.14988</strain>
    </source>
</reference>
<dbReference type="NCBIfam" id="NF033580">
    <property type="entry name" value="transpos_IS5_3"/>
    <property type="match status" value="1"/>
</dbReference>
<dbReference type="RefSeq" id="WP_130649565.1">
    <property type="nucleotide sequence ID" value="NZ_BMHA01000003.1"/>
</dbReference>
<dbReference type="Pfam" id="PF01609">
    <property type="entry name" value="DDE_Tnp_1"/>
    <property type="match status" value="1"/>
</dbReference>
<organism evidence="3 4">
    <name type="scientific">Egicoccus halophilus</name>
    <dbReference type="NCBI Taxonomy" id="1670830"/>
    <lineage>
        <taxon>Bacteria</taxon>
        <taxon>Bacillati</taxon>
        <taxon>Actinomycetota</taxon>
        <taxon>Nitriliruptoria</taxon>
        <taxon>Egicoccales</taxon>
        <taxon>Egicoccaceae</taxon>
        <taxon>Egicoccus</taxon>
    </lineage>
</organism>
<gene>
    <name evidence="3" type="ORF">GCM10011354_08290</name>
</gene>
<accession>A0A8J3A8K9</accession>
<reference evidence="3" key="1">
    <citation type="journal article" date="2014" name="Int. J. Syst. Evol. Microbiol.">
        <title>Complete genome sequence of Corynebacterium casei LMG S-19264T (=DSM 44701T), isolated from a smear-ripened cheese.</title>
        <authorList>
            <consortium name="US DOE Joint Genome Institute (JGI-PGF)"/>
            <person name="Walter F."/>
            <person name="Albersmeier A."/>
            <person name="Kalinowski J."/>
            <person name="Ruckert C."/>
        </authorList>
    </citation>
    <scope>NUCLEOTIDE SEQUENCE</scope>
    <source>
        <strain evidence="3">CGMCC 1.14988</strain>
    </source>
</reference>
<evidence type="ECO:0008006" key="5">
    <source>
        <dbReference type="Google" id="ProtNLM"/>
    </source>
</evidence>
<dbReference type="InterPro" id="IPR002559">
    <property type="entry name" value="Transposase_11"/>
</dbReference>
<keyword evidence="4" id="KW-1185">Reference proteome</keyword>
<evidence type="ECO:0000313" key="3">
    <source>
        <dbReference type="EMBL" id="GGI04277.1"/>
    </source>
</evidence>
<dbReference type="Proteomes" id="UP000650511">
    <property type="component" value="Unassembled WGS sequence"/>
</dbReference>
<dbReference type="EMBL" id="BMHA01000003">
    <property type="protein sequence ID" value="GGI04277.1"/>
    <property type="molecule type" value="Genomic_DNA"/>
</dbReference>
<proteinExistence type="predicted"/>
<dbReference type="OrthoDB" id="3335835at2"/>
<dbReference type="GO" id="GO:0003677">
    <property type="term" value="F:DNA binding"/>
    <property type="evidence" value="ECO:0007669"/>
    <property type="project" value="InterPro"/>
</dbReference>
<dbReference type="Pfam" id="PF13340">
    <property type="entry name" value="DUF4096"/>
    <property type="match status" value="1"/>
</dbReference>
<feature type="domain" description="Transposase IS4-like" evidence="1">
    <location>
        <begin position="94"/>
        <end position="181"/>
    </location>
</feature>
<dbReference type="PANTHER" id="PTHR30007">
    <property type="entry name" value="PHP DOMAIN PROTEIN"/>
    <property type="match status" value="1"/>
</dbReference>
<dbReference type="InterPro" id="IPR025161">
    <property type="entry name" value="IS402-like_dom"/>
</dbReference>
<dbReference type="GO" id="GO:0004803">
    <property type="term" value="F:transposase activity"/>
    <property type="evidence" value="ECO:0007669"/>
    <property type="project" value="InterPro"/>
</dbReference>
<comment type="caution">
    <text evidence="3">The sequence shown here is derived from an EMBL/GenBank/DDBJ whole genome shotgun (WGS) entry which is preliminary data.</text>
</comment>
<dbReference type="AlphaFoldDB" id="A0A8J3A8K9"/>
<dbReference type="GO" id="GO:0006313">
    <property type="term" value="P:DNA transposition"/>
    <property type="evidence" value="ECO:0007669"/>
    <property type="project" value="InterPro"/>
</dbReference>
<evidence type="ECO:0000259" key="2">
    <source>
        <dbReference type="Pfam" id="PF13340"/>
    </source>
</evidence>